<dbReference type="PANTHER" id="PTHR22916:SF3">
    <property type="entry name" value="UDP-GLCNAC:BETAGAL BETA-1,3-N-ACETYLGLUCOSAMINYLTRANSFERASE-LIKE PROTEIN 1"/>
    <property type="match status" value="1"/>
</dbReference>
<protein>
    <recommendedName>
        <fullName evidence="1">Glycosyltransferase 2-like domain-containing protein</fullName>
    </recommendedName>
</protein>
<evidence type="ECO:0000313" key="3">
    <source>
        <dbReference type="Proteomes" id="UP000263232"/>
    </source>
</evidence>
<dbReference type="PANTHER" id="PTHR22916">
    <property type="entry name" value="GLYCOSYLTRANSFERASE"/>
    <property type="match status" value="1"/>
</dbReference>
<dbReference type="Pfam" id="PF00535">
    <property type="entry name" value="Glycos_transf_2"/>
    <property type="match status" value="1"/>
</dbReference>
<organism evidence="2 3">
    <name type="scientific">Suicoccus acidiformans</name>
    <dbReference type="NCBI Taxonomy" id="2036206"/>
    <lineage>
        <taxon>Bacteria</taxon>
        <taxon>Bacillati</taxon>
        <taxon>Bacillota</taxon>
        <taxon>Bacilli</taxon>
        <taxon>Lactobacillales</taxon>
        <taxon>Aerococcaceae</taxon>
        <taxon>Suicoccus</taxon>
    </lineage>
</organism>
<dbReference type="AlphaFoldDB" id="A0A347WJP2"/>
<feature type="domain" description="Glycosyltransferase 2-like" evidence="1">
    <location>
        <begin position="8"/>
        <end position="44"/>
    </location>
</feature>
<dbReference type="GO" id="GO:0016758">
    <property type="term" value="F:hexosyltransferase activity"/>
    <property type="evidence" value="ECO:0007669"/>
    <property type="project" value="UniProtKB-ARBA"/>
</dbReference>
<dbReference type="EMBL" id="CP023434">
    <property type="protein sequence ID" value="AXY25299.1"/>
    <property type="molecule type" value="Genomic_DNA"/>
</dbReference>
<dbReference type="Proteomes" id="UP000263232">
    <property type="component" value="Chromosome"/>
</dbReference>
<dbReference type="InterPro" id="IPR029044">
    <property type="entry name" value="Nucleotide-diphossugar_trans"/>
</dbReference>
<dbReference type="RefSeq" id="WP_118990212.1">
    <property type="nucleotide sequence ID" value="NZ_CP023434.1"/>
</dbReference>
<sequence>MADTPLVSVVIPTYKRSPELIKRSIQSVLNQTYRNLELIIVDDSLVILLFGTR</sequence>
<dbReference type="OrthoDB" id="396512at2"/>
<evidence type="ECO:0000259" key="1">
    <source>
        <dbReference type="Pfam" id="PF00535"/>
    </source>
</evidence>
<reference evidence="2 3" key="1">
    <citation type="submission" date="2017-09" db="EMBL/GenBank/DDBJ databases">
        <title>Complete genome sequence of Oxytococcus suis strain ZY16052.</title>
        <authorList>
            <person name="Li F."/>
        </authorList>
    </citation>
    <scope>NUCLEOTIDE SEQUENCE [LARGE SCALE GENOMIC DNA]</scope>
    <source>
        <strain evidence="2 3">ZY16052</strain>
    </source>
</reference>
<proteinExistence type="predicted"/>
<evidence type="ECO:0000313" key="2">
    <source>
        <dbReference type="EMBL" id="AXY25299.1"/>
    </source>
</evidence>
<name>A0A347WJP2_9LACT</name>
<accession>A0A347WJP2</accession>
<gene>
    <name evidence="2" type="ORF">CL176_04410</name>
</gene>
<keyword evidence="3" id="KW-1185">Reference proteome</keyword>
<dbReference type="Gene3D" id="3.90.550.10">
    <property type="entry name" value="Spore Coat Polysaccharide Biosynthesis Protein SpsA, Chain A"/>
    <property type="match status" value="1"/>
</dbReference>
<dbReference type="SUPFAM" id="SSF53448">
    <property type="entry name" value="Nucleotide-diphospho-sugar transferases"/>
    <property type="match status" value="1"/>
</dbReference>
<dbReference type="KEGG" id="abae:CL176_04410"/>
<dbReference type="InterPro" id="IPR001173">
    <property type="entry name" value="Glyco_trans_2-like"/>
</dbReference>